<reference evidence="3" key="2">
    <citation type="submission" date="2023-07" db="EMBL/GenBank/DDBJ databases">
        <authorList>
            <person name="Bai X.-H."/>
            <person name="Wang H.-H."/>
            <person name="Wang J."/>
            <person name="Ma M.-Y."/>
            <person name="Hu H.-H."/>
            <person name="Song Z.-L."/>
            <person name="Ma H.-G."/>
            <person name="Fan Y."/>
            <person name="Du C.-Y."/>
            <person name="Xu J.-C."/>
        </authorList>
    </citation>
    <scope>NUCLEOTIDE SEQUENCE</scope>
    <source>
        <strain evidence="3">CZ1</strain>
    </source>
</reference>
<proteinExistence type="predicted"/>
<keyword evidence="3" id="KW-0328">Glycosyltransferase</keyword>
<dbReference type="EC" id="2.4.-.-" evidence="3"/>
<dbReference type="RefSeq" id="WP_316425972.1">
    <property type="nucleotide sequence ID" value="NZ_CP130144.1"/>
</dbReference>
<dbReference type="InterPro" id="IPR001296">
    <property type="entry name" value="Glyco_trans_1"/>
</dbReference>
<evidence type="ECO:0000259" key="1">
    <source>
        <dbReference type="Pfam" id="PF00534"/>
    </source>
</evidence>
<keyword evidence="3" id="KW-0808">Transferase</keyword>
<dbReference type="PANTHER" id="PTHR45947:SF3">
    <property type="entry name" value="SULFOQUINOVOSYL TRANSFERASE SQD2"/>
    <property type="match status" value="1"/>
</dbReference>
<sequence>MKVCITTLEFPPDVGGVGESVHRISKMLLTGGYEVHVAVFRASHRTTKDGSRRRASCTSTLQDGIHVHRIQNAVRGDVVEIQDFYSDVYFYLKQLHQKHHFDLFHTFFMTETGYVTTMLAREQNVPIINSVRGSDLHKHILSAKYHAPLSWVLENAAWNTFVSRDLKRRGEVIAPSIAHKSSAFWNSIVPVEFTHLPTPTLASELSGVVIGSVGRLRDKKGIEFLLDACEQISSEVNFTLLLIGDFIDKERAYWEQELQRSELGDRLKITGIISRQEALAYLPLLDIYAIPSLNDGCPNALLEAMCAGCPIIGSNVDAIGEILEHHVNGVVVNPGDTEALANAIRYLADKPDLRKTLGKAAQQTAIEKLAPEVEYHNWMQVYHNVLDQKNSTSSLKINVQDLALQL</sequence>
<dbReference type="GO" id="GO:0016757">
    <property type="term" value="F:glycosyltransferase activity"/>
    <property type="evidence" value="ECO:0007669"/>
    <property type="project" value="UniProtKB-KW"/>
</dbReference>
<feature type="domain" description="Glycosyl transferase family 1" evidence="1">
    <location>
        <begin position="209"/>
        <end position="363"/>
    </location>
</feature>
<dbReference type="SUPFAM" id="SSF53756">
    <property type="entry name" value="UDP-Glycosyltransferase/glycogen phosphorylase"/>
    <property type="match status" value="1"/>
</dbReference>
<dbReference type="EMBL" id="CP130144">
    <property type="protein sequence ID" value="WNZ43793.1"/>
    <property type="molecule type" value="Genomic_DNA"/>
</dbReference>
<dbReference type="Gene3D" id="3.40.50.2000">
    <property type="entry name" value="Glycogen Phosphorylase B"/>
    <property type="match status" value="2"/>
</dbReference>
<dbReference type="InterPro" id="IPR028098">
    <property type="entry name" value="Glyco_trans_4-like_N"/>
</dbReference>
<dbReference type="InterPro" id="IPR050194">
    <property type="entry name" value="Glycosyltransferase_grp1"/>
</dbReference>
<protein>
    <submittedName>
        <fullName evidence="3">Glycosyltransferase</fullName>
        <ecNumber evidence="3">2.4.-.-</ecNumber>
    </submittedName>
</protein>
<dbReference type="Pfam" id="PF00534">
    <property type="entry name" value="Glycos_transf_1"/>
    <property type="match status" value="1"/>
</dbReference>
<evidence type="ECO:0000313" key="3">
    <source>
        <dbReference type="EMBL" id="WNZ43793.1"/>
    </source>
</evidence>
<dbReference type="PANTHER" id="PTHR45947">
    <property type="entry name" value="SULFOQUINOVOSYL TRANSFERASE SQD2"/>
    <property type="match status" value="1"/>
</dbReference>
<evidence type="ECO:0000259" key="2">
    <source>
        <dbReference type="Pfam" id="PF13439"/>
    </source>
</evidence>
<accession>A0AA97AL69</accession>
<dbReference type="AlphaFoldDB" id="A0AA97AL69"/>
<organism evidence="3">
    <name type="scientific">Leptolyngbya boryana CZ1</name>
    <dbReference type="NCBI Taxonomy" id="3060204"/>
    <lineage>
        <taxon>Bacteria</taxon>
        <taxon>Bacillati</taxon>
        <taxon>Cyanobacteriota</taxon>
        <taxon>Cyanophyceae</taxon>
        <taxon>Leptolyngbyales</taxon>
        <taxon>Leptolyngbyaceae</taxon>
        <taxon>Leptolyngbya group</taxon>
        <taxon>Leptolyngbya</taxon>
    </lineage>
</organism>
<feature type="domain" description="Glycosyltransferase subfamily 4-like N-terminal" evidence="2">
    <location>
        <begin position="14"/>
        <end position="169"/>
    </location>
</feature>
<gene>
    <name evidence="3" type="ORF">Q2T42_18290</name>
</gene>
<name>A0AA97AL69_LEPBY</name>
<dbReference type="Pfam" id="PF13439">
    <property type="entry name" value="Glyco_transf_4"/>
    <property type="match status" value="1"/>
</dbReference>
<reference evidence="3" key="1">
    <citation type="journal article" date="2023" name="Plants (Basel)">
        <title>Genomic Analysis of Leptolyngbya boryana CZ1 Reveals Efficient Carbon Fixation Modules.</title>
        <authorList>
            <person name="Bai X."/>
            <person name="Wang H."/>
            <person name="Cheng W."/>
            <person name="Wang J."/>
            <person name="Ma M."/>
            <person name="Hu H."/>
            <person name="Song Z."/>
            <person name="Ma H."/>
            <person name="Fan Y."/>
            <person name="Du C."/>
            <person name="Xu J."/>
        </authorList>
    </citation>
    <scope>NUCLEOTIDE SEQUENCE</scope>
    <source>
        <strain evidence="3">CZ1</strain>
    </source>
</reference>